<dbReference type="Proteomes" id="UP000011518">
    <property type="component" value="Unassembled WGS sequence"/>
</dbReference>
<dbReference type="Pfam" id="PF12440">
    <property type="entry name" value="MAGE_N"/>
    <property type="match status" value="2"/>
</dbReference>
<feature type="compositionally biased region" description="Low complexity" evidence="1">
    <location>
        <begin position="39"/>
        <end position="62"/>
    </location>
</feature>
<dbReference type="GO" id="GO:0005634">
    <property type="term" value="C:nucleus"/>
    <property type="evidence" value="ECO:0007669"/>
    <property type="project" value="TreeGrafter"/>
</dbReference>
<dbReference type="InterPro" id="IPR041899">
    <property type="entry name" value="MAGE_WH2"/>
</dbReference>
<proteinExistence type="predicted"/>
<feature type="compositionally biased region" description="Basic residues" evidence="1">
    <location>
        <begin position="1"/>
        <end position="13"/>
    </location>
</feature>
<dbReference type="Gene3D" id="1.10.10.1210">
    <property type="entry name" value="MAGE homology domain, winged helix WH2 motif"/>
    <property type="match status" value="2"/>
</dbReference>
<feature type="compositionally biased region" description="Basic and acidic residues" evidence="1">
    <location>
        <begin position="341"/>
        <end position="351"/>
    </location>
</feature>
<evidence type="ECO:0000259" key="2">
    <source>
        <dbReference type="PROSITE" id="PS50838"/>
    </source>
</evidence>
<name>L9JD46_TUPCH</name>
<dbReference type="AlphaFoldDB" id="L9JD46"/>
<feature type="region of interest" description="Disordered" evidence="1">
    <location>
        <begin position="378"/>
        <end position="418"/>
    </location>
</feature>
<reference evidence="4" key="2">
    <citation type="journal article" date="2013" name="Nat. Commun.">
        <title>Genome of the Chinese tree shrew.</title>
        <authorList>
            <person name="Fan Y."/>
            <person name="Huang Z.Y."/>
            <person name="Cao C.C."/>
            <person name="Chen C.S."/>
            <person name="Chen Y.X."/>
            <person name="Fan D.D."/>
            <person name="He J."/>
            <person name="Hou H.L."/>
            <person name="Hu L."/>
            <person name="Hu X.T."/>
            <person name="Jiang X.T."/>
            <person name="Lai R."/>
            <person name="Lang Y.S."/>
            <person name="Liang B."/>
            <person name="Liao S.G."/>
            <person name="Mu D."/>
            <person name="Ma Y.Y."/>
            <person name="Niu Y.Y."/>
            <person name="Sun X.Q."/>
            <person name="Xia J.Q."/>
            <person name="Xiao J."/>
            <person name="Xiong Z.Q."/>
            <person name="Xu L."/>
            <person name="Yang L."/>
            <person name="Zhang Y."/>
            <person name="Zhao W."/>
            <person name="Zhao X.D."/>
            <person name="Zheng Y.T."/>
            <person name="Zhou J.M."/>
            <person name="Zhu Y.B."/>
            <person name="Zhang G.J."/>
            <person name="Wang J."/>
            <person name="Yao Y.G."/>
        </authorList>
    </citation>
    <scope>NUCLEOTIDE SEQUENCE [LARGE SCALE GENOMIC DNA]</scope>
</reference>
<dbReference type="InParanoid" id="L9JD46"/>
<sequence length="673" mass="75073">MPRGQKSKIRAREKRQQARGMTQSPRVPQITAEGEEESSPSASPACGGRSSPCSSPAACSPPESQGDPPTSSPDAGASGTKSDVGAQSLEEASPITSQAAFAALWSCRDPLTRKAEAIMLKVLSRKYKQHFPEILRRASERMELIFGLELKEVDPVSHSYALVSKLGLSNEGSVSGDKGLPKTGLLMTLLGVIFMRGNRATEEEMWEFLNMLGLYAGRSHLIFGEPHKFITEDLVREKYLVYQQVPNSDPPCHVFLWGPRAYAETSKMKVLEVLAKISDTVPSSFPYLYEEALREEAVRAGGRFAGRIGTVVQCCLLSLNTAIMPRGQKSKLRSREKRRHARDDSQSHKETQASVIVEQDLPSFSSPVCGDIPLSSSAVGLDSTSQGPWRVQPMDDTSADISDKRSDEGDNNQDEENLCSLDISSSPESLYYDSIDRKVDLLEQFMLYKYKMKQPILKADILKIVSERYQDQFDQILRKASERIEVIFAVSVKEIDSANHSYNLVSKLKLPNNGRVRAGRGLPKTGLLMTILGVIFIKGNRASEEDIWKFLNMMRVHAGRKHFIYGEPRKLITQDLVRLKYLVYRQVPYSYPPLYEFLWGPKAHAETSKMEVLEFLAKVSGTVPSAFSTRYEEALQDEEERAQARIAAEPRITTMANSNSYLCSNALSTSVEF</sequence>
<gene>
    <name evidence="3" type="ORF">TREES_T100019788</name>
</gene>
<dbReference type="EMBL" id="KB321064">
    <property type="protein sequence ID" value="ELW48293.1"/>
    <property type="molecule type" value="Genomic_DNA"/>
</dbReference>
<accession>L9JD46</accession>
<evidence type="ECO:0000313" key="3">
    <source>
        <dbReference type="EMBL" id="ELW48293.1"/>
    </source>
</evidence>
<keyword evidence="4" id="KW-1185">Reference proteome</keyword>
<dbReference type="PROSITE" id="PS50838">
    <property type="entry name" value="MAGE"/>
    <property type="match status" value="2"/>
</dbReference>
<protein>
    <submittedName>
        <fullName evidence="3">Melanoma-associated antigen B3</fullName>
    </submittedName>
</protein>
<dbReference type="KEGG" id="tup:102485952"/>
<feature type="compositionally biased region" description="Basic residues" evidence="1">
    <location>
        <begin position="328"/>
        <end position="340"/>
    </location>
</feature>
<feature type="domain" description="MAGE" evidence="2">
    <location>
        <begin position="435"/>
        <end position="634"/>
    </location>
</feature>
<dbReference type="Pfam" id="PF01454">
    <property type="entry name" value="MAGE"/>
    <property type="match status" value="2"/>
</dbReference>
<dbReference type="SMART" id="SM01373">
    <property type="entry name" value="MAGE"/>
    <property type="match status" value="2"/>
</dbReference>
<dbReference type="STRING" id="246437.L9JD46"/>
<dbReference type="InterPro" id="IPR002190">
    <property type="entry name" value="MHD_dom"/>
</dbReference>
<dbReference type="SMART" id="SM01392">
    <property type="entry name" value="MAGE_N"/>
    <property type="match status" value="2"/>
</dbReference>
<evidence type="ECO:0000313" key="4">
    <source>
        <dbReference type="Proteomes" id="UP000011518"/>
    </source>
</evidence>
<organism evidence="3 4">
    <name type="scientific">Tupaia chinensis</name>
    <name type="common">Chinese tree shrew</name>
    <name type="synonym">Tupaia belangeri chinensis</name>
    <dbReference type="NCBI Taxonomy" id="246437"/>
    <lineage>
        <taxon>Eukaryota</taxon>
        <taxon>Metazoa</taxon>
        <taxon>Chordata</taxon>
        <taxon>Craniata</taxon>
        <taxon>Vertebrata</taxon>
        <taxon>Euteleostomi</taxon>
        <taxon>Mammalia</taxon>
        <taxon>Eutheria</taxon>
        <taxon>Euarchontoglires</taxon>
        <taxon>Scandentia</taxon>
        <taxon>Tupaiidae</taxon>
        <taxon>Tupaia</taxon>
    </lineage>
</organism>
<dbReference type="GO" id="GO:0000122">
    <property type="term" value="P:negative regulation of transcription by RNA polymerase II"/>
    <property type="evidence" value="ECO:0007669"/>
    <property type="project" value="TreeGrafter"/>
</dbReference>
<dbReference type="InterPro" id="IPR037445">
    <property type="entry name" value="MAGE"/>
</dbReference>
<feature type="domain" description="MAGE" evidence="2">
    <location>
        <begin position="116"/>
        <end position="292"/>
    </location>
</feature>
<dbReference type="PANTHER" id="PTHR11736:SF35">
    <property type="entry name" value="MELANOMA-ASSOCIATED ANTIGEN B5"/>
    <property type="match status" value="1"/>
</dbReference>
<feature type="compositionally biased region" description="Polar residues" evidence="1">
    <location>
        <begin position="378"/>
        <end position="387"/>
    </location>
</feature>
<reference evidence="4" key="1">
    <citation type="submission" date="2012-07" db="EMBL/GenBank/DDBJ databases">
        <title>Genome of the Chinese tree shrew, a rising model animal genetically related to primates.</title>
        <authorList>
            <person name="Zhang G."/>
            <person name="Fan Y."/>
            <person name="Yao Y."/>
            <person name="Huang Z."/>
        </authorList>
    </citation>
    <scope>NUCLEOTIDE SEQUENCE [LARGE SCALE GENOMIC DNA]</scope>
</reference>
<dbReference type="PANTHER" id="PTHR11736">
    <property type="entry name" value="MELANOMA-ASSOCIATED ANTIGEN MAGE ANTIGEN"/>
    <property type="match status" value="1"/>
</dbReference>
<dbReference type="InterPro" id="IPR021072">
    <property type="entry name" value="MAGE_N"/>
</dbReference>
<feature type="region of interest" description="Disordered" evidence="1">
    <location>
        <begin position="327"/>
        <end position="356"/>
    </location>
</feature>
<dbReference type="FunFam" id="1.10.10.1210:FF:000001">
    <property type="entry name" value="melanoma-associated antigen D1"/>
    <property type="match status" value="2"/>
</dbReference>
<evidence type="ECO:0000256" key="1">
    <source>
        <dbReference type="SAM" id="MobiDB-lite"/>
    </source>
</evidence>
<feature type="region of interest" description="Disordered" evidence="1">
    <location>
        <begin position="1"/>
        <end position="87"/>
    </location>
</feature>
<dbReference type="eggNOG" id="KOG4562">
    <property type="taxonomic scope" value="Eukaryota"/>
</dbReference>
<dbReference type="Gene3D" id="1.10.10.1200">
    <property type="entry name" value="MAGE homology domain, winged helix WH1 motif"/>
    <property type="match status" value="2"/>
</dbReference>
<dbReference type="InterPro" id="IPR041898">
    <property type="entry name" value="MAGE_WH1"/>
</dbReference>
<dbReference type="FunFam" id="1.10.10.1200:FF:000007">
    <property type="entry name" value="Melanoma-associated antigen C2"/>
    <property type="match status" value="1"/>
</dbReference>